<evidence type="ECO:0000313" key="4">
    <source>
        <dbReference type="Proteomes" id="UP000274756"/>
    </source>
</evidence>
<dbReference type="STRING" id="318479.A0A158Q3P0"/>
<gene>
    <name evidence="2" type="ORF">DME_LOCUS23</name>
</gene>
<reference evidence="5" key="1">
    <citation type="submission" date="2016-04" db="UniProtKB">
        <authorList>
            <consortium name="WormBaseParasite"/>
        </authorList>
    </citation>
    <scope>IDENTIFICATION</scope>
</reference>
<keyword evidence="4" id="KW-1185">Reference proteome</keyword>
<evidence type="ECO:0000256" key="1">
    <source>
        <dbReference type="ARBA" id="ARBA00006322"/>
    </source>
</evidence>
<dbReference type="AlphaFoldDB" id="A0A158Q3P0"/>
<organism evidence="3 5">
    <name type="scientific">Dracunculus medinensis</name>
    <name type="common">Guinea worm</name>
    <dbReference type="NCBI Taxonomy" id="318479"/>
    <lineage>
        <taxon>Eukaryota</taxon>
        <taxon>Metazoa</taxon>
        <taxon>Ecdysozoa</taxon>
        <taxon>Nematoda</taxon>
        <taxon>Chromadorea</taxon>
        <taxon>Rhabditida</taxon>
        <taxon>Spirurina</taxon>
        <taxon>Dracunculoidea</taxon>
        <taxon>Dracunculidae</taxon>
        <taxon>Dracunculus</taxon>
    </lineage>
</organism>
<dbReference type="PANTHER" id="PTHR31449:SF3">
    <property type="entry name" value="UPF0598 PROTEIN C8ORF82"/>
    <property type="match status" value="1"/>
</dbReference>
<dbReference type="Proteomes" id="UP000038040">
    <property type="component" value="Unplaced"/>
</dbReference>
<name>A0A158Q3P0_DRAME</name>
<accession>A0A158Q3P0</accession>
<dbReference type="Proteomes" id="UP000274756">
    <property type="component" value="Unassembled WGS sequence"/>
</dbReference>
<dbReference type="WBParaSite" id="DME_0000279401-mRNA-1">
    <property type="protein sequence ID" value="DME_0000279401-mRNA-1"/>
    <property type="gene ID" value="DME_0000279401"/>
</dbReference>
<reference evidence="2 4" key="2">
    <citation type="submission" date="2018-11" db="EMBL/GenBank/DDBJ databases">
        <authorList>
            <consortium name="Pathogen Informatics"/>
        </authorList>
    </citation>
    <scope>NUCLEOTIDE SEQUENCE [LARGE SCALE GENOMIC DNA]</scope>
</reference>
<dbReference type="EMBL" id="UYYG01000001">
    <property type="protein sequence ID" value="VDN50050.1"/>
    <property type="molecule type" value="Genomic_DNA"/>
</dbReference>
<sequence>MVTFDRRILLQFSRQISYKQGQIIGKHREYFYFIDNNGQLFLDDMKIKNFTSSYKGLCFFSYSPLSDKKTIIITIFIHHFLKSFLVQYIKVTFFHTILDTQFLDFFFTRLKLNETDRYQKEFPYVSLCGREMNFLRCGDRPVVFTSLNADDDSWNICNCTLKVPFKPEYLCMFANGRLYHPAALDKYGLVKSKLSSDIFHHFIFDDDEQQPTHFKWKGTIIKLKNKF</sequence>
<proteinExistence type="inferred from homology"/>
<dbReference type="InterPro" id="IPR028108">
    <property type="entry name" value="DUF4505"/>
</dbReference>
<dbReference type="PANTHER" id="PTHR31449">
    <property type="entry name" value="UPF0598 PROTEIN C8ORF82"/>
    <property type="match status" value="1"/>
</dbReference>
<evidence type="ECO:0000313" key="3">
    <source>
        <dbReference type="Proteomes" id="UP000038040"/>
    </source>
</evidence>
<dbReference type="Pfam" id="PF14956">
    <property type="entry name" value="DUF4505"/>
    <property type="match status" value="2"/>
</dbReference>
<dbReference type="OrthoDB" id="10260024at2759"/>
<comment type="similarity">
    <text evidence="1">Belongs to the UPF0598 family.</text>
</comment>
<evidence type="ECO:0000313" key="5">
    <source>
        <dbReference type="WBParaSite" id="DME_0000279401-mRNA-1"/>
    </source>
</evidence>
<evidence type="ECO:0000313" key="2">
    <source>
        <dbReference type="EMBL" id="VDN50050.1"/>
    </source>
</evidence>
<protein>
    <submittedName>
        <fullName evidence="2 5">Uncharacterized protein</fullName>
    </submittedName>
</protein>